<gene>
    <name evidence="11 13" type="primary">tmk</name>
    <name evidence="13" type="ORF">ABOD76_05480</name>
</gene>
<evidence type="ECO:0000256" key="1">
    <source>
        <dbReference type="ARBA" id="ARBA00009776"/>
    </source>
</evidence>
<dbReference type="InterPro" id="IPR039430">
    <property type="entry name" value="Thymidylate_kin-like_dom"/>
</dbReference>
<evidence type="ECO:0000256" key="10">
    <source>
        <dbReference type="ARBA" id="ARBA00057735"/>
    </source>
</evidence>
<feature type="domain" description="Thymidylate kinase-like" evidence="12">
    <location>
        <begin position="8"/>
        <end position="196"/>
    </location>
</feature>
<dbReference type="InterPro" id="IPR027417">
    <property type="entry name" value="P-loop_NTPase"/>
</dbReference>
<dbReference type="PANTHER" id="PTHR10344:SF4">
    <property type="entry name" value="UMP-CMP KINASE 2, MITOCHONDRIAL"/>
    <property type="match status" value="1"/>
</dbReference>
<keyword evidence="5 11" id="KW-0545">Nucleotide biosynthesis</keyword>
<dbReference type="CDD" id="cd01672">
    <property type="entry name" value="TMPK"/>
    <property type="match status" value="1"/>
</dbReference>
<evidence type="ECO:0000256" key="6">
    <source>
        <dbReference type="ARBA" id="ARBA00022741"/>
    </source>
</evidence>
<dbReference type="PROSITE" id="PS01331">
    <property type="entry name" value="THYMIDYLATE_KINASE"/>
    <property type="match status" value="1"/>
</dbReference>
<dbReference type="FunFam" id="3.40.50.300:FF:000225">
    <property type="entry name" value="Thymidylate kinase"/>
    <property type="match status" value="1"/>
</dbReference>
<protein>
    <recommendedName>
        <fullName evidence="3 11">Thymidylate kinase</fullName>
        <ecNumber evidence="2 11">2.7.4.9</ecNumber>
    </recommendedName>
    <alternativeName>
        <fullName evidence="11">dTMP kinase</fullName>
    </alternativeName>
</protein>
<keyword evidence="6 11" id="KW-0547">Nucleotide-binding</keyword>
<dbReference type="HAMAP" id="MF_00165">
    <property type="entry name" value="Thymidylate_kinase"/>
    <property type="match status" value="1"/>
</dbReference>
<keyword evidence="7 11" id="KW-0418">Kinase</keyword>
<dbReference type="GO" id="GO:0005524">
    <property type="term" value="F:ATP binding"/>
    <property type="evidence" value="ECO:0007669"/>
    <property type="project" value="UniProtKB-UniRule"/>
</dbReference>
<dbReference type="EC" id="2.7.4.9" evidence="2 11"/>
<evidence type="ECO:0000259" key="12">
    <source>
        <dbReference type="Pfam" id="PF02223"/>
    </source>
</evidence>
<evidence type="ECO:0000256" key="3">
    <source>
        <dbReference type="ARBA" id="ARBA00017144"/>
    </source>
</evidence>
<reference evidence="13" key="1">
    <citation type="submission" date="2024-06" db="EMBL/GenBank/DDBJ databases">
        <title>Draft Genome Sequence of Deinococcus sonorensis Type Strain KR-87, a Biofilm Producing Representative of the Genus Deinococcus.</title>
        <authorList>
            <person name="Boren L.S."/>
            <person name="Grosso R.A."/>
            <person name="Hugenberg-Cox A.N."/>
            <person name="Hill J.T.E."/>
            <person name="Albert C.M."/>
            <person name="Tuohy J.M."/>
        </authorList>
    </citation>
    <scope>NUCLEOTIDE SEQUENCE</scope>
    <source>
        <strain evidence="13">KR-87</strain>
    </source>
</reference>
<dbReference type="SUPFAM" id="SSF52540">
    <property type="entry name" value="P-loop containing nucleoside triphosphate hydrolases"/>
    <property type="match status" value="1"/>
</dbReference>
<evidence type="ECO:0000256" key="9">
    <source>
        <dbReference type="ARBA" id="ARBA00048743"/>
    </source>
</evidence>
<evidence type="ECO:0000256" key="4">
    <source>
        <dbReference type="ARBA" id="ARBA00022679"/>
    </source>
</evidence>
<dbReference type="Gene3D" id="3.40.50.300">
    <property type="entry name" value="P-loop containing nucleotide triphosphate hydrolases"/>
    <property type="match status" value="1"/>
</dbReference>
<evidence type="ECO:0000256" key="7">
    <source>
        <dbReference type="ARBA" id="ARBA00022777"/>
    </source>
</evidence>
<dbReference type="AlphaFoldDB" id="A0AAU7UC41"/>
<sequence length="210" mass="22889">MTGLFISFEGPEGAGKSTQQRHLAARLEQAGYPFLMTREPGGTPLGTRVREVLLDPELEIGALSEFLLYSASRAQLVQDVIRPALGRGEVVVCDRYADSSLAYQGAGRGLNPELLRDVTWEATGGLQPHLTLLLDLDPALGLQRAAQTGQPDRLERADLSFHQRVRQGFLALAAQAPERVLLLDATRPETELADEIWSVVGGLLRVLSPR</sequence>
<dbReference type="KEGG" id="dsc:ABOD76_05480"/>
<comment type="catalytic activity">
    <reaction evidence="9 11">
        <text>dTMP + ATP = dTDP + ADP</text>
        <dbReference type="Rhea" id="RHEA:13517"/>
        <dbReference type="ChEBI" id="CHEBI:30616"/>
        <dbReference type="ChEBI" id="CHEBI:58369"/>
        <dbReference type="ChEBI" id="CHEBI:63528"/>
        <dbReference type="ChEBI" id="CHEBI:456216"/>
        <dbReference type="EC" id="2.7.4.9"/>
    </reaction>
</comment>
<feature type="binding site" evidence="11">
    <location>
        <begin position="10"/>
        <end position="17"/>
    </location>
    <ligand>
        <name>ATP</name>
        <dbReference type="ChEBI" id="CHEBI:30616"/>
    </ligand>
</feature>
<dbReference type="NCBIfam" id="TIGR00041">
    <property type="entry name" value="DTMP_kinase"/>
    <property type="match status" value="1"/>
</dbReference>
<comment type="function">
    <text evidence="10 11">Phosphorylation of dTMP to form dTDP in both de novo and salvage pathways of dTTP synthesis.</text>
</comment>
<dbReference type="InterPro" id="IPR018095">
    <property type="entry name" value="Thymidylate_kin_CS"/>
</dbReference>
<dbReference type="InterPro" id="IPR018094">
    <property type="entry name" value="Thymidylate_kinase"/>
</dbReference>
<dbReference type="GO" id="GO:0006233">
    <property type="term" value="P:dTDP biosynthetic process"/>
    <property type="evidence" value="ECO:0007669"/>
    <property type="project" value="InterPro"/>
</dbReference>
<evidence type="ECO:0000256" key="2">
    <source>
        <dbReference type="ARBA" id="ARBA00012980"/>
    </source>
</evidence>
<keyword evidence="8 11" id="KW-0067">ATP-binding</keyword>
<comment type="similarity">
    <text evidence="1 11">Belongs to the thymidylate kinase family.</text>
</comment>
<evidence type="ECO:0000256" key="11">
    <source>
        <dbReference type="HAMAP-Rule" id="MF_00165"/>
    </source>
</evidence>
<dbReference type="RefSeq" id="WP_350243798.1">
    <property type="nucleotide sequence ID" value="NZ_CP158299.1"/>
</dbReference>
<dbReference type="EMBL" id="CP158299">
    <property type="protein sequence ID" value="XBV85757.1"/>
    <property type="molecule type" value="Genomic_DNA"/>
</dbReference>
<dbReference type="GO" id="GO:0004798">
    <property type="term" value="F:dTMP kinase activity"/>
    <property type="evidence" value="ECO:0007669"/>
    <property type="project" value="UniProtKB-UniRule"/>
</dbReference>
<accession>A0AAU7UC41</accession>
<evidence type="ECO:0000313" key="13">
    <source>
        <dbReference type="EMBL" id="XBV85757.1"/>
    </source>
</evidence>
<evidence type="ECO:0000256" key="5">
    <source>
        <dbReference type="ARBA" id="ARBA00022727"/>
    </source>
</evidence>
<dbReference type="GO" id="GO:0006235">
    <property type="term" value="P:dTTP biosynthetic process"/>
    <property type="evidence" value="ECO:0007669"/>
    <property type="project" value="UniProtKB-UniRule"/>
</dbReference>
<keyword evidence="4 11" id="KW-0808">Transferase</keyword>
<organism evidence="13">
    <name type="scientific">Deinococcus sonorensis KR-87</name>
    <dbReference type="NCBI Taxonomy" id="694439"/>
    <lineage>
        <taxon>Bacteria</taxon>
        <taxon>Thermotogati</taxon>
        <taxon>Deinococcota</taxon>
        <taxon>Deinococci</taxon>
        <taxon>Deinococcales</taxon>
        <taxon>Deinococcaceae</taxon>
        <taxon>Deinococcus</taxon>
    </lineage>
</organism>
<dbReference type="GO" id="GO:0006227">
    <property type="term" value="P:dUDP biosynthetic process"/>
    <property type="evidence" value="ECO:0007669"/>
    <property type="project" value="TreeGrafter"/>
</dbReference>
<dbReference type="GO" id="GO:0005829">
    <property type="term" value="C:cytosol"/>
    <property type="evidence" value="ECO:0007669"/>
    <property type="project" value="TreeGrafter"/>
</dbReference>
<proteinExistence type="inferred from homology"/>
<dbReference type="Pfam" id="PF02223">
    <property type="entry name" value="Thymidylate_kin"/>
    <property type="match status" value="1"/>
</dbReference>
<name>A0AAU7UC41_9DEIO</name>
<dbReference type="PANTHER" id="PTHR10344">
    <property type="entry name" value="THYMIDYLATE KINASE"/>
    <property type="match status" value="1"/>
</dbReference>
<evidence type="ECO:0000256" key="8">
    <source>
        <dbReference type="ARBA" id="ARBA00022840"/>
    </source>
</evidence>